<dbReference type="Gene3D" id="3.20.20.30">
    <property type="entry name" value="Luciferase-like domain"/>
    <property type="match status" value="1"/>
</dbReference>
<keyword evidence="1 6" id="KW-0285">Flavoprotein</keyword>
<evidence type="ECO:0000256" key="6">
    <source>
        <dbReference type="PIRSR" id="PIRSR000337-1"/>
    </source>
</evidence>
<sequence length="448" mass="49480">MGRQLHIGAAYHGVGGPGQYSLWQNPELEPDAGLRVEKYVEWARIAEDAKLDFFFIADSTYITNDSPPHYLARLEPLTLLSAVAMVTSRIGLVGTVSSSYNSPFNVARRFASLDLISHGRAGWNVVTTQDEGTAGNYGRKQHYDYAERYGRAHEIVGVVQELWDSYEDDAFPYDRETGQFVDHSKRHEVDHHGEHFDVEGALNITRSRQGQPVIFQAGNSPEGRDLGAETAEAIFTFAPNLEAAKAFYTDIKTRAVAAGRRADDILILPGINPIIADTVGEARAREQAIADEKPFDRRLAAFSRSFGWHDFTQYDYDAPFPDLGELGDRSGRTQSSAIKRHAAENGLTLRETVLHFTAAPPSPFVGTAETIADTLELWLAEGGLDGVILLQNLPSDFHRFADEVVPLLQERGIFRTEYEADTLRGNLGLDVPANRYTAAAATATVTRP</sequence>
<dbReference type="Proteomes" id="UP000280008">
    <property type="component" value="Unassembled WGS sequence"/>
</dbReference>
<accession>A0A495IBB7</accession>
<keyword evidence="2 6" id="KW-0288">FMN</keyword>
<dbReference type="PANTHER" id="PTHR30011:SF16">
    <property type="entry name" value="C2H2 FINGER DOMAIN TRANSCRIPTION FACTOR (EUROFUNG)-RELATED"/>
    <property type="match status" value="1"/>
</dbReference>
<evidence type="ECO:0000256" key="4">
    <source>
        <dbReference type="ARBA" id="ARBA00023033"/>
    </source>
</evidence>
<keyword evidence="4 8" id="KW-0503">Monooxygenase</keyword>
<evidence type="ECO:0000259" key="7">
    <source>
        <dbReference type="Pfam" id="PF00296"/>
    </source>
</evidence>
<evidence type="ECO:0000256" key="5">
    <source>
        <dbReference type="ARBA" id="ARBA00033748"/>
    </source>
</evidence>
<dbReference type="AlphaFoldDB" id="A0A495IBB7"/>
<organism evidence="8 9">
    <name type="scientific">Frondihabitans australicus</name>
    <dbReference type="NCBI Taxonomy" id="386892"/>
    <lineage>
        <taxon>Bacteria</taxon>
        <taxon>Bacillati</taxon>
        <taxon>Actinomycetota</taxon>
        <taxon>Actinomycetes</taxon>
        <taxon>Micrococcales</taxon>
        <taxon>Microbacteriaceae</taxon>
        <taxon>Frondihabitans</taxon>
    </lineage>
</organism>
<dbReference type="NCBIfam" id="TIGR03860">
    <property type="entry name" value="FMN_nitrolo"/>
    <property type="match status" value="1"/>
</dbReference>
<evidence type="ECO:0000256" key="2">
    <source>
        <dbReference type="ARBA" id="ARBA00022643"/>
    </source>
</evidence>
<dbReference type="RefSeq" id="WP_121368176.1">
    <property type="nucleotide sequence ID" value="NZ_RBKS01000001.1"/>
</dbReference>
<dbReference type="PIRSF" id="PIRSF000337">
    <property type="entry name" value="NTA_MOA"/>
    <property type="match status" value="1"/>
</dbReference>
<evidence type="ECO:0000313" key="8">
    <source>
        <dbReference type="EMBL" id="RKR73297.1"/>
    </source>
</evidence>
<proteinExistence type="inferred from homology"/>
<comment type="caution">
    <text evidence="8">The sequence shown here is derived from an EMBL/GenBank/DDBJ whole genome shotgun (WGS) entry which is preliminary data.</text>
</comment>
<dbReference type="OrthoDB" id="3265338at2"/>
<keyword evidence="3" id="KW-0560">Oxidoreductase</keyword>
<evidence type="ECO:0000313" key="9">
    <source>
        <dbReference type="Proteomes" id="UP000280008"/>
    </source>
</evidence>
<feature type="binding site" evidence="6">
    <location>
        <position position="95"/>
    </location>
    <ligand>
        <name>FMN</name>
        <dbReference type="ChEBI" id="CHEBI:58210"/>
    </ligand>
</feature>
<feature type="domain" description="Luciferase-like" evidence="7">
    <location>
        <begin position="33"/>
        <end position="384"/>
    </location>
</feature>
<keyword evidence="9" id="KW-1185">Reference proteome</keyword>
<protein>
    <submittedName>
        <fullName evidence="8">FMN-dependent oxidoreductase (Nitrilotriacetate monooxygenase family)</fullName>
    </submittedName>
</protein>
<dbReference type="SUPFAM" id="SSF51679">
    <property type="entry name" value="Bacterial luciferase-like"/>
    <property type="match status" value="1"/>
</dbReference>
<feature type="binding site" evidence="6">
    <location>
        <position position="220"/>
    </location>
    <ligand>
        <name>FMN</name>
        <dbReference type="ChEBI" id="CHEBI:58210"/>
    </ligand>
</feature>
<gene>
    <name evidence="8" type="ORF">C8E83_0389</name>
</gene>
<comment type="similarity">
    <text evidence="5">Belongs to the NtaA/SnaA/DszA monooxygenase family.</text>
</comment>
<reference evidence="8 9" key="1">
    <citation type="submission" date="2018-10" db="EMBL/GenBank/DDBJ databases">
        <title>Sequencing the genomes of 1000 actinobacteria strains.</title>
        <authorList>
            <person name="Klenk H.-P."/>
        </authorList>
    </citation>
    <scope>NUCLEOTIDE SEQUENCE [LARGE SCALE GENOMIC DNA]</scope>
    <source>
        <strain evidence="8 9">DSM 17894</strain>
    </source>
</reference>
<dbReference type="PANTHER" id="PTHR30011">
    <property type="entry name" value="ALKANESULFONATE MONOOXYGENASE-RELATED"/>
    <property type="match status" value="1"/>
</dbReference>
<evidence type="ECO:0000256" key="3">
    <source>
        <dbReference type="ARBA" id="ARBA00023002"/>
    </source>
</evidence>
<dbReference type="GO" id="GO:0004497">
    <property type="term" value="F:monooxygenase activity"/>
    <property type="evidence" value="ECO:0007669"/>
    <property type="project" value="UniProtKB-KW"/>
</dbReference>
<dbReference type="InterPro" id="IPR036661">
    <property type="entry name" value="Luciferase-like_sf"/>
</dbReference>
<dbReference type="GO" id="GO:0016705">
    <property type="term" value="F:oxidoreductase activity, acting on paired donors, with incorporation or reduction of molecular oxygen"/>
    <property type="evidence" value="ECO:0007669"/>
    <property type="project" value="InterPro"/>
</dbReference>
<name>A0A495IBB7_9MICO</name>
<dbReference type="InterPro" id="IPR016215">
    <property type="entry name" value="NTA_MOA"/>
</dbReference>
<feature type="binding site" evidence="6">
    <location>
        <position position="149"/>
    </location>
    <ligand>
        <name>FMN</name>
        <dbReference type="ChEBI" id="CHEBI:58210"/>
    </ligand>
</feature>
<dbReference type="CDD" id="cd01095">
    <property type="entry name" value="Nitrilotriacetate_monoxgenase"/>
    <property type="match status" value="1"/>
</dbReference>
<dbReference type="Pfam" id="PF00296">
    <property type="entry name" value="Bac_luciferase"/>
    <property type="match status" value="1"/>
</dbReference>
<feature type="binding site" evidence="6">
    <location>
        <position position="58"/>
    </location>
    <ligand>
        <name>FMN</name>
        <dbReference type="ChEBI" id="CHEBI:58210"/>
    </ligand>
</feature>
<evidence type="ECO:0000256" key="1">
    <source>
        <dbReference type="ARBA" id="ARBA00022630"/>
    </source>
</evidence>
<dbReference type="EMBL" id="RBKS01000001">
    <property type="protein sequence ID" value="RKR73297.1"/>
    <property type="molecule type" value="Genomic_DNA"/>
</dbReference>
<dbReference type="InterPro" id="IPR011251">
    <property type="entry name" value="Luciferase-like_dom"/>
</dbReference>
<dbReference type="InterPro" id="IPR051260">
    <property type="entry name" value="Diverse_substr_monoxygenases"/>
</dbReference>